<feature type="region of interest" description="Disordered" evidence="1">
    <location>
        <begin position="1"/>
        <end position="52"/>
    </location>
</feature>
<dbReference type="Proteomes" id="UP001416858">
    <property type="component" value="Unassembled WGS sequence"/>
</dbReference>
<name>A0ABP9VUP3_9BACT</name>
<protein>
    <submittedName>
        <fullName evidence="2">Uncharacterized protein</fullName>
    </submittedName>
</protein>
<proteinExistence type="predicted"/>
<dbReference type="EMBL" id="BAABRO010000011">
    <property type="protein sequence ID" value="GAA5508845.1"/>
    <property type="molecule type" value="Genomic_DNA"/>
</dbReference>
<organism evidence="2 3">
    <name type="scientific">Novipirellula caenicola</name>
    <dbReference type="NCBI Taxonomy" id="1536901"/>
    <lineage>
        <taxon>Bacteria</taxon>
        <taxon>Pseudomonadati</taxon>
        <taxon>Planctomycetota</taxon>
        <taxon>Planctomycetia</taxon>
        <taxon>Pirellulales</taxon>
        <taxon>Pirellulaceae</taxon>
        <taxon>Novipirellula</taxon>
    </lineage>
</organism>
<keyword evidence="3" id="KW-1185">Reference proteome</keyword>
<accession>A0ABP9VUP3</accession>
<comment type="caution">
    <text evidence="2">The sequence shown here is derived from an EMBL/GenBank/DDBJ whole genome shotgun (WGS) entry which is preliminary data.</text>
</comment>
<reference evidence="2 3" key="1">
    <citation type="submission" date="2024-02" db="EMBL/GenBank/DDBJ databases">
        <title>Rhodopirellula caenicola NBRC 110016.</title>
        <authorList>
            <person name="Ichikawa N."/>
            <person name="Katano-Makiyama Y."/>
            <person name="Hidaka K."/>
        </authorList>
    </citation>
    <scope>NUCLEOTIDE SEQUENCE [LARGE SCALE GENOMIC DNA]</scope>
    <source>
        <strain evidence="2 3">NBRC 110016</strain>
    </source>
</reference>
<gene>
    <name evidence="2" type="ORF">Rcae01_04314</name>
</gene>
<evidence type="ECO:0000313" key="3">
    <source>
        <dbReference type="Proteomes" id="UP001416858"/>
    </source>
</evidence>
<evidence type="ECO:0000313" key="2">
    <source>
        <dbReference type="EMBL" id="GAA5508845.1"/>
    </source>
</evidence>
<sequence>MVEVTTIGAGPRSDPDRNYSGGFPKSMASSVGGRKGDQRCGAGHRPLGNRPPPAFAAAFGRRRIPRLSNSKALKPLARTFLVLLCGLCHLVQE</sequence>
<evidence type="ECO:0000256" key="1">
    <source>
        <dbReference type="SAM" id="MobiDB-lite"/>
    </source>
</evidence>